<dbReference type="Proteomes" id="UP000198345">
    <property type="component" value="Unassembled WGS sequence"/>
</dbReference>
<keyword evidence="3 6" id="KW-0732">Signal</keyword>
<dbReference type="EMBL" id="MUGW01000052">
    <property type="protein sequence ID" value="OXA85344.1"/>
    <property type="molecule type" value="Genomic_DNA"/>
</dbReference>
<organism evidence="9 10">
    <name type="scientific">Flavobacterium hercynium</name>
    <dbReference type="NCBI Taxonomy" id="387094"/>
    <lineage>
        <taxon>Bacteria</taxon>
        <taxon>Pseudomonadati</taxon>
        <taxon>Bacteroidota</taxon>
        <taxon>Flavobacteriia</taxon>
        <taxon>Flavobacteriales</taxon>
        <taxon>Flavobacteriaceae</taxon>
        <taxon>Flavobacterium</taxon>
    </lineage>
</organism>
<dbReference type="Pfam" id="PF07980">
    <property type="entry name" value="SusD_RagB"/>
    <property type="match status" value="1"/>
</dbReference>
<feature type="domain" description="RagB/SusD" evidence="7">
    <location>
        <begin position="275"/>
        <end position="526"/>
    </location>
</feature>
<name>A0A226GUG9_9FLAO</name>
<proteinExistence type="inferred from homology"/>
<dbReference type="SUPFAM" id="SSF48452">
    <property type="entry name" value="TPR-like"/>
    <property type="match status" value="1"/>
</dbReference>
<reference evidence="9 10" key="1">
    <citation type="submission" date="2016-11" db="EMBL/GenBank/DDBJ databases">
        <title>Whole genomes of Flavobacteriaceae.</title>
        <authorList>
            <person name="Stine C."/>
            <person name="Li C."/>
            <person name="Tadesse D."/>
        </authorList>
    </citation>
    <scope>NUCLEOTIDE SEQUENCE [LARGE SCALE GENOMIC DNA]</scope>
    <source>
        <strain evidence="9 10">DSM 18292</strain>
    </source>
</reference>
<dbReference type="Gene3D" id="1.25.40.390">
    <property type="match status" value="1"/>
</dbReference>
<feature type="chain" id="PRO_5012059037" evidence="6">
    <location>
        <begin position="24"/>
        <end position="532"/>
    </location>
</feature>
<evidence type="ECO:0000256" key="2">
    <source>
        <dbReference type="ARBA" id="ARBA00006275"/>
    </source>
</evidence>
<comment type="similarity">
    <text evidence="2">Belongs to the SusD family.</text>
</comment>
<evidence type="ECO:0000256" key="5">
    <source>
        <dbReference type="ARBA" id="ARBA00023237"/>
    </source>
</evidence>
<dbReference type="RefSeq" id="WP_089051587.1">
    <property type="nucleotide sequence ID" value="NZ_FXTV01000024.1"/>
</dbReference>
<comment type="caution">
    <text evidence="9">The sequence shown here is derived from an EMBL/GenBank/DDBJ whole genome shotgun (WGS) entry which is preliminary data.</text>
</comment>
<dbReference type="Pfam" id="PF14322">
    <property type="entry name" value="SusD-like_3"/>
    <property type="match status" value="1"/>
</dbReference>
<sequence>MKKKSFLNRYSVLLMATAFLAFGSCQDDFTERPSEDGISLDSYYSTNEQVTSATNGMYSRTWFQMYNKFRWALEVGSGNMYSGSADVSGLRTFALNGSDPELVNGWASLWANVQQANMIINFLPARVGAEVDAAVLNNTMGEAYFIRATAYFDLVRLWGPVPIIENPLDYTSDPYVNTNTVADVYKLIVMDYLKAIELLADKNRTSNYSVNGRVSKGSAKAMLSKVYLYQKDYTNARAMAESVINSGEFKLLGGDLLPGKSFADLFTYPNNNNEESIFAIQWKGDGAYGSANNCNTQFGFVDGTLSTSNASYGGVFGPSQEVILSLYDSGDLRKHETVMVGGAVYPTIKTSLGVGLTVPTGKDLAQGSGGAIKKYCLGVVNGNETGQIDGWAMMDNNTYVMRYAELLLIHAEAILGAGSSTSDASALNSINQVRRRAGLSNLTSVTFDEIFLERRKELCFEGDYWFDLGRIDKGKAITIMSAQNRGDRHGARFFTPKYSEDHAANDFYMDYPDNEVAKNPKLLQAPVPYTFK</sequence>
<keyword evidence="10" id="KW-1185">Reference proteome</keyword>
<dbReference type="AlphaFoldDB" id="A0A226GUG9"/>
<keyword evidence="5" id="KW-0998">Cell outer membrane</keyword>
<dbReference type="InterPro" id="IPR011990">
    <property type="entry name" value="TPR-like_helical_dom_sf"/>
</dbReference>
<evidence type="ECO:0000256" key="4">
    <source>
        <dbReference type="ARBA" id="ARBA00023136"/>
    </source>
</evidence>
<evidence type="ECO:0000259" key="7">
    <source>
        <dbReference type="Pfam" id="PF07980"/>
    </source>
</evidence>
<gene>
    <name evidence="9" type="ORF">B0A66_19760</name>
</gene>
<protein>
    <submittedName>
        <fullName evidence="9">RagB/SusD family nutrient uptake outer membrane protein</fullName>
    </submittedName>
</protein>
<evidence type="ECO:0000256" key="3">
    <source>
        <dbReference type="ARBA" id="ARBA00022729"/>
    </source>
</evidence>
<dbReference type="InterPro" id="IPR033985">
    <property type="entry name" value="SusD-like_N"/>
</dbReference>
<dbReference type="CDD" id="cd08977">
    <property type="entry name" value="SusD"/>
    <property type="match status" value="1"/>
</dbReference>
<evidence type="ECO:0000313" key="9">
    <source>
        <dbReference type="EMBL" id="OXA85344.1"/>
    </source>
</evidence>
<accession>A0A226GUG9</accession>
<evidence type="ECO:0000256" key="1">
    <source>
        <dbReference type="ARBA" id="ARBA00004442"/>
    </source>
</evidence>
<dbReference type="OrthoDB" id="5694214at2"/>
<evidence type="ECO:0000259" key="8">
    <source>
        <dbReference type="Pfam" id="PF14322"/>
    </source>
</evidence>
<dbReference type="PROSITE" id="PS51257">
    <property type="entry name" value="PROKAR_LIPOPROTEIN"/>
    <property type="match status" value="1"/>
</dbReference>
<comment type="subcellular location">
    <subcellularLocation>
        <location evidence="1">Cell outer membrane</location>
    </subcellularLocation>
</comment>
<keyword evidence="4" id="KW-0472">Membrane</keyword>
<feature type="signal peptide" evidence="6">
    <location>
        <begin position="1"/>
        <end position="23"/>
    </location>
</feature>
<feature type="domain" description="SusD-like N-terminal" evidence="8">
    <location>
        <begin position="41"/>
        <end position="228"/>
    </location>
</feature>
<dbReference type="InterPro" id="IPR012944">
    <property type="entry name" value="SusD_RagB_dom"/>
</dbReference>
<evidence type="ECO:0000256" key="6">
    <source>
        <dbReference type="SAM" id="SignalP"/>
    </source>
</evidence>
<dbReference type="GO" id="GO:0009279">
    <property type="term" value="C:cell outer membrane"/>
    <property type="evidence" value="ECO:0007669"/>
    <property type="project" value="UniProtKB-SubCell"/>
</dbReference>
<evidence type="ECO:0000313" key="10">
    <source>
        <dbReference type="Proteomes" id="UP000198345"/>
    </source>
</evidence>